<dbReference type="Proteomes" id="UP000250245">
    <property type="component" value="Unassembled WGS sequence"/>
</dbReference>
<feature type="region of interest" description="Disordered" evidence="1">
    <location>
        <begin position="90"/>
        <end position="122"/>
    </location>
</feature>
<evidence type="ECO:0000313" key="3">
    <source>
        <dbReference type="EMBL" id="SQC02404.1"/>
    </source>
</evidence>
<evidence type="ECO:0000256" key="2">
    <source>
        <dbReference type="SAM" id="Phobius"/>
    </source>
</evidence>
<dbReference type="EMBL" id="UASJ01000019">
    <property type="protein sequence ID" value="SQC02404.1"/>
    <property type="molecule type" value="Genomic_DNA"/>
</dbReference>
<keyword evidence="2" id="KW-0812">Transmembrane</keyword>
<feature type="transmembrane region" description="Helical" evidence="2">
    <location>
        <begin position="134"/>
        <end position="160"/>
    </location>
</feature>
<organism evidence="3 4">
    <name type="scientific">Mobiluncus curtisii</name>
    <dbReference type="NCBI Taxonomy" id="2051"/>
    <lineage>
        <taxon>Bacteria</taxon>
        <taxon>Bacillati</taxon>
        <taxon>Actinomycetota</taxon>
        <taxon>Actinomycetes</taxon>
        <taxon>Actinomycetales</taxon>
        <taxon>Actinomycetaceae</taxon>
        <taxon>Mobiluncus</taxon>
    </lineage>
</organism>
<evidence type="ECO:0000313" key="4">
    <source>
        <dbReference type="Proteomes" id="UP000250245"/>
    </source>
</evidence>
<gene>
    <name evidence="3" type="ORF">NCTC11820_02296</name>
</gene>
<reference evidence="3 4" key="1">
    <citation type="submission" date="2018-06" db="EMBL/GenBank/DDBJ databases">
        <authorList>
            <consortium name="Pathogen Informatics"/>
            <person name="Doyle S."/>
        </authorList>
    </citation>
    <scope>NUCLEOTIDE SEQUENCE [LARGE SCALE GENOMIC DNA]</scope>
    <source>
        <strain evidence="3 4">NCTC11820</strain>
    </source>
</reference>
<keyword evidence="2" id="KW-1133">Transmembrane helix</keyword>
<evidence type="ECO:0000256" key="1">
    <source>
        <dbReference type="SAM" id="MobiDB-lite"/>
    </source>
</evidence>
<sequence>MPASRGCVPLTYPFSSCVNLVTASDFPTPGAPVKPTIRKTRPLSDKSFSSVAKSLSNSSRVPEKSLDHVYPRFASIEMNSLALSLTAPPRAPSRQVGYDDEVSARMPSRHSPRSYPPTSTYVPVKPRKGGAFRALLAILGIALIALGLGGALTAAGIHFLPIRRNRLPQRRLDR</sequence>
<protein>
    <submittedName>
        <fullName evidence="3">Uncharacterized protein</fullName>
    </submittedName>
</protein>
<accession>A0A2X3BRJ0</accession>
<dbReference type="AlphaFoldDB" id="A0A2X3BRJ0"/>
<name>A0A2X3BRJ0_9ACTO</name>
<keyword evidence="2" id="KW-0472">Membrane</keyword>
<proteinExistence type="predicted"/>